<comment type="similarity">
    <text evidence="1">Belongs to the DadA oxidoreductase family.</text>
</comment>
<feature type="domain" description="FAD dependent oxidoreductase" evidence="3">
    <location>
        <begin position="2"/>
        <end position="380"/>
    </location>
</feature>
<evidence type="ECO:0000313" key="5">
    <source>
        <dbReference type="Proteomes" id="UP000077173"/>
    </source>
</evidence>
<evidence type="ECO:0000256" key="2">
    <source>
        <dbReference type="ARBA" id="ARBA00023002"/>
    </source>
</evidence>
<proteinExistence type="inferred from homology"/>
<dbReference type="Proteomes" id="UP000077173">
    <property type="component" value="Unassembled WGS sequence"/>
</dbReference>
<accession>A0A176YQ26</accession>
<dbReference type="InterPro" id="IPR036188">
    <property type="entry name" value="FAD/NAD-bd_sf"/>
</dbReference>
<dbReference type="InterPro" id="IPR006076">
    <property type="entry name" value="FAD-dep_OxRdtase"/>
</dbReference>
<dbReference type="SUPFAM" id="SSF54373">
    <property type="entry name" value="FAD-linked reductases, C-terminal domain"/>
    <property type="match status" value="1"/>
</dbReference>
<dbReference type="Gene3D" id="3.50.50.60">
    <property type="entry name" value="FAD/NAD(P)-binding domain"/>
    <property type="match status" value="1"/>
</dbReference>
<dbReference type="PANTHER" id="PTHR13847">
    <property type="entry name" value="SARCOSINE DEHYDROGENASE-RELATED"/>
    <property type="match status" value="1"/>
</dbReference>
<protein>
    <recommendedName>
        <fullName evidence="3">FAD dependent oxidoreductase domain-containing protein</fullName>
    </recommendedName>
</protein>
<dbReference type="GO" id="GO:0005737">
    <property type="term" value="C:cytoplasm"/>
    <property type="evidence" value="ECO:0007669"/>
    <property type="project" value="TreeGrafter"/>
</dbReference>
<dbReference type="Gene3D" id="3.30.9.10">
    <property type="entry name" value="D-Amino Acid Oxidase, subunit A, domain 2"/>
    <property type="match status" value="1"/>
</dbReference>
<dbReference type="EMBL" id="LSEF01000105">
    <property type="protein sequence ID" value="OAF08297.1"/>
    <property type="molecule type" value="Genomic_DNA"/>
</dbReference>
<evidence type="ECO:0000259" key="3">
    <source>
        <dbReference type="Pfam" id="PF01266"/>
    </source>
</evidence>
<dbReference type="GO" id="GO:0055130">
    <property type="term" value="P:D-alanine catabolic process"/>
    <property type="evidence" value="ECO:0007669"/>
    <property type="project" value="TreeGrafter"/>
</dbReference>
<dbReference type="SUPFAM" id="SSF51905">
    <property type="entry name" value="FAD/NAD(P)-binding domain"/>
    <property type="match status" value="1"/>
</dbReference>
<comment type="caution">
    <text evidence="4">The sequence shown here is derived from an EMBL/GenBank/DDBJ whole genome shotgun (WGS) entry which is preliminary data.</text>
</comment>
<evidence type="ECO:0000313" key="4">
    <source>
        <dbReference type="EMBL" id="OAF08297.1"/>
    </source>
</evidence>
<evidence type="ECO:0000256" key="1">
    <source>
        <dbReference type="ARBA" id="ARBA00009410"/>
    </source>
</evidence>
<organism evidence="4 5">
    <name type="scientific">Bradyrhizobium neotropicale</name>
    <dbReference type="NCBI Taxonomy" id="1497615"/>
    <lineage>
        <taxon>Bacteria</taxon>
        <taxon>Pseudomonadati</taxon>
        <taxon>Pseudomonadota</taxon>
        <taxon>Alphaproteobacteria</taxon>
        <taxon>Hyphomicrobiales</taxon>
        <taxon>Nitrobacteraceae</taxon>
        <taxon>Bradyrhizobium</taxon>
    </lineage>
</organism>
<reference evidence="4 5" key="1">
    <citation type="submission" date="2016-02" db="EMBL/GenBank/DDBJ databases">
        <title>Draft genome sequence of the strain BR 10247T Bradyrhizobium neotropicale isolated from nodules of Centrolobium paraense.</title>
        <authorList>
            <person name="Simoes-Araujo J.L."/>
            <person name="Barauna A.C."/>
            <person name="Silva K."/>
            <person name="Zilli J.E."/>
        </authorList>
    </citation>
    <scope>NUCLEOTIDE SEQUENCE [LARGE SCALE GENOMIC DNA]</scope>
    <source>
        <strain evidence="4 5">BR 10247</strain>
    </source>
</reference>
<sequence>MAKRGLNVAVIDALSGPAEMCSRANAGIIAVGHAKAWAGPGAPAAMINAFAGRDPSVKVTRLTDPTLWRWGVEFLLNCSPSAHRRNTDKLQRLSRYSRDLAAAAEVEMNLPAEIRHQGGLYLFQDKAQFSTYVASIEDHGDGSVEVLGRDALIAREPGLSGMSGRLVGGLFSATDSVGDCRLFTQRTTAYLNQIHNVSLHFKTRVIGLRRANNIIEAVQTNHGDIPCAAVILATGVETSDITHPLGFRATIYPVKGYSGTWKIIDPAGVPTIPYVDETELLAVATYGRKLRVTAIAEFAAHDRSVSEASISHIAEYVRQSFGDAVDLETPEFWAGLRPTTPAGPPYLGRVRMFDNLWVNAGHGQLGWTMSFGCGELLAQRITGEQTSLENVSATASWLV</sequence>
<keyword evidence="5" id="KW-1185">Reference proteome</keyword>
<dbReference type="GO" id="GO:0005886">
    <property type="term" value="C:plasma membrane"/>
    <property type="evidence" value="ECO:0007669"/>
    <property type="project" value="TreeGrafter"/>
</dbReference>
<dbReference type="PANTHER" id="PTHR13847:SF280">
    <property type="entry name" value="D-AMINO ACID DEHYDROGENASE"/>
    <property type="match status" value="1"/>
</dbReference>
<gene>
    <name evidence="4" type="ORF">AXW67_29035</name>
</gene>
<keyword evidence="2" id="KW-0560">Oxidoreductase</keyword>
<dbReference type="AlphaFoldDB" id="A0A176YQ26"/>
<dbReference type="Pfam" id="PF01266">
    <property type="entry name" value="DAO"/>
    <property type="match status" value="1"/>
</dbReference>
<dbReference type="GO" id="GO:0008718">
    <property type="term" value="F:D-amino-acid dehydrogenase activity"/>
    <property type="evidence" value="ECO:0007669"/>
    <property type="project" value="TreeGrafter"/>
</dbReference>
<name>A0A176YQ26_9BRAD</name>